<evidence type="ECO:0000259" key="10">
    <source>
        <dbReference type="Pfam" id="PF01757"/>
    </source>
</evidence>
<evidence type="ECO:0000259" key="11">
    <source>
        <dbReference type="Pfam" id="PF19040"/>
    </source>
</evidence>
<evidence type="ECO:0000256" key="1">
    <source>
        <dbReference type="ARBA" id="ARBA00004651"/>
    </source>
</evidence>
<keyword evidence="6 9" id="KW-0472">Membrane</keyword>
<dbReference type="PANTHER" id="PTHR23028">
    <property type="entry name" value="ACETYLTRANSFERASE"/>
    <property type="match status" value="1"/>
</dbReference>
<keyword evidence="3" id="KW-0808">Transferase</keyword>
<proteinExistence type="predicted"/>
<dbReference type="GO" id="GO:0009103">
    <property type="term" value="P:lipopolysaccharide biosynthetic process"/>
    <property type="evidence" value="ECO:0007669"/>
    <property type="project" value="TreeGrafter"/>
</dbReference>
<dbReference type="SUPFAM" id="SSF52266">
    <property type="entry name" value="SGNH hydrolase"/>
    <property type="match status" value="1"/>
</dbReference>
<name>A0A1B8SL10_9MYCO</name>
<comment type="caution">
    <text evidence="12">The sequence shown here is derived from an EMBL/GenBank/DDBJ whole genome shotgun (WGS) entry which is preliminary data.</text>
</comment>
<sequence>MATARAADRIRRERRRPGIHALDGLRAVAVALVLADHGGIPGLSGGFIGVDLFFVLSGFLITSLLIDELHRTGRIDLTAFWIRRGRRLLPALVLMVLTVAIAHELLPSDAVVGLREDAIAAFFWMANWRFVAQHTDYFTEAGTPSPLQHTWSLGVEEQYYFLWPLLLIAITLLLAFRARRRGRLATVGGVRLTVFLLASAGAAVSATAAEVLASPGFDATRDRVYFGTDTRAQALLIGAAAAALLVGDWPALTAGWSVIRTRRGRWVARLLPLAGLVVLALASHRATGSAAEFRGGLLTVVAVAAIAVIAPVALHQSGLVGRALAWTPLVWLGTISYGVYLWHWPIFLVLNGERTGWSGWSLFALRCATTLSVAAVSWWIIEEPIRHWRPAQISLLPLGAAVSATAVAVTVFVVPVVERPTAETGLTPDVAAAAAVSPSPPSRKRPAPVRHDPNRPRTVSVFGDSIGWTVMHYLPPTPGYDFIDHTVVGCSIVRAGPYRWAGKTIDQGKECDGWPARWARQVKADQPDVVLLFAGRWETVDRVNEGQWTHIGDPTFDAYLTAELRHALDVLESAGSRVVVTTVPYSRYGERPDGSLWPEDDPKRVDRWNALLRRVVAGRDAVTLMDLNKKLGPNGAYTAKVDGIRVRSDGIHLTPEGVKWLLPWLEESIS</sequence>
<dbReference type="STRING" id="354243.BST28_03515"/>
<dbReference type="InterPro" id="IPR002656">
    <property type="entry name" value="Acyl_transf_3_dom"/>
</dbReference>
<evidence type="ECO:0000313" key="12">
    <source>
        <dbReference type="EMBL" id="OBY33380.1"/>
    </source>
</evidence>
<reference evidence="12 13" key="1">
    <citation type="submission" date="2015-06" db="EMBL/GenBank/DDBJ databases">
        <title>Genome sequence of Mycobacterium kumamotonense strain Roo.</title>
        <authorList>
            <person name="Greninger A.L."/>
            <person name="Cunningham G."/>
            <person name="Miller S."/>
        </authorList>
    </citation>
    <scope>NUCLEOTIDE SEQUENCE [LARGE SCALE GENOMIC DNA]</scope>
    <source>
        <strain evidence="12 13">Roo</strain>
    </source>
</reference>
<feature type="transmembrane region" description="Helical" evidence="9">
    <location>
        <begin position="46"/>
        <end position="66"/>
    </location>
</feature>
<keyword evidence="7" id="KW-0012">Acyltransferase</keyword>
<keyword evidence="2" id="KW-1003">Cell membrane</keyword>
<feature type="transmembrane region" description="Helical" evidence="9">
    <location>
        <begin position="363"/>
        <end position="381"/>
    </location>
</feature>
<dbReference type="InterPro" id="IPR036514">
    <property type="entry name" value="SGNH_hydro_sf"/>
</dbReference>
<keyword evidence="4 9" id="KW-0812">Transmembrane</keyword>
<feature type="transmembrane region" description="Helical" evidence="9">
    <location>
        <begin position="87"/>
        <end position="106"/>
    </location>
</feature>
<feature type="transmembrane region" description="Helical" evidence="9">
    <location>
        <begin position="190"/>
        <end position="213"/>
    </location>
</feature>
<feature type="transmembrane region" description="Helical" evidence="9">
    <location>
        <begin position="393"/>
        <end position="417"/>
    </location>
</feature>
<comment type="subcellular location">
    <subcellularLocation>
        <location evidence="1">Cell membrane</location>
        <topology evidence="1">Multi-pass membrane protein</topology>
    </subcellularLocation>
</comment>
<dbReference type="InterPro" id="IPR043968">
    <property type="entry name" value="SGNH"/>
</dbReference>
<evidence type="ECO:0000256" key="2">
    <source>
        <dbReference type="ARBA" id="ARBA00022475"/>
    </source>
</evidence>
<evidence type="ECO:0000256" key="8">
    <source>
        <dbReference type="SAM" id="MobiDB-lite"/>
    </source>
</evidence>
<evidence type="ECO:0000256" key="7">
    <source>
        <dbReference type="ARBA" id="ARBA00023315"/>
    </source>
</evidence>
<evidence type="ECO:0000256" key="9">
    <source>
        <dbReference type="SAM" id="Phobius"/>
    </source>
</evidence>
<evidence type="ECO:0000256" key="3">
    <source>
        <dbReference type="ARBA" id="ARBA00022679"/>
    </source>
</evidence>
<dbReference type="AlphaFoldDB" id="A0A1B8SL10"/>
<organism evidence="12 13">
    <name type="scientific">Mycolicibacter kumamotonensis</name>
    <dbReference type="NCBI Taxonomy" id="354243"/>
    <lineage>
        <taxon>Bacteria</taxon>
        <taxon>Bacillati</taxon>
        <taxon>Actinomycetota</taxon>
        <taxon>Actinomycetes</taxon>
        <taxon>Mycobacteriales</taxon>
        <taxon>Mycobacteriaceae</taxon>
        <taxon>Mycolicibacter</taxon>
    </lineage>
</organism>
<evidence type="ECO:0000256" key="6">
    <source>
        <dbReference type="ARBA" id="ARBA00023136"/>
    </source>
</evidence>
<dbReference type="Proteomes" id="UP000092668">
    <property type="component" value="Unassembled WGS sequence"/>
</dbReference>
<dbReference type="Pfam" id="PF19040">
    <property type="entry name" value="SGNH"/>
    <property type="match status" value="1"/>
</dbReference>
<feature type="region of interest" description="Disordered" evidence="8">
    <location>
        <begin position="431"/>
        <end position="456"/>
    </location>
</feature>
<feature type="transmembrane region" description="Helical" evidence="9">
    <location>
        <begin position="323"/>
        <end position="343"/>
    </location>
</feature>
<feature type="transmembrane region" description="Helical" evidence="9">
    <location>
        <begin position="295"/>
        <end position="314"/>
    </location>
</feature>
<keyword evidence="13" id="KW-1185">Reference proteome</keyword>
<protein>
    <submittedName>
        <fullName evidence="12">Membrane protein</fullName>
    </submittedName>
</protein>
<dbReference type="PANTHER" id="PTHR23028:SF53">
    <property type="entry name" value="ACYL_TRANSF_3 DOMAIN-CONTAINING PROTEIN"/>
    <property type="match status" value="1"/>
</dbReference>
<feature type="transmembrane region" description="Helical" evidence="9">
    <location>
        <begin position="160"/>
        <end position="178"/>
    </location>
</feature>
<feature type="domain" description="Acyltransferase 3" evidence="10">
    <location>
        <begin position="19"/>
        <end position="380"/>
    </location>
</feature>
<evidence type="ECO:0000313" key="13">
    <source>
        <dbReference type="Proteomes" id="UP000092668"/>
    </source>
</evidence>
<dbReference type="Gene3D" id="3.40.50.1110">
    <property type="entry name" value="SGNH hydrolase"/>
    <property type="match status" value="1"/>
</dbReference>
<dbReference type="GO" id="GO:0016747">
    <property type="term" value="F:acyltransferase activity, transferring groups other than amino-acyl groups"/>
    <property type="evidence" value="ECO:0007669"/>
    <property type="project" value="InterPro"/>
</dbReference>
<dbReference type="InterPro" id="IPR050879">
    <property type="entry name" value="Acyltransferase_3"/>
</dbReference>
<accession>A0A1B8SL10</accession>
<keyword evidence="5 9" id="KW-1133">Transmembrane helix</keyword>
<feature type="transmembrane region" description="Helical" evidence="9">
    <location>
        <begin position="233"/>
        <end position="259"/>
    </location>
</feature>
<feature type="transmembrane region" description="Helical" evidence="9">
    <location>
        <begin position="266"/>
        <end position="283"/>
    </location>
</feature>
<dbReference type="EMBL" id="LFOE01000002">
    <property type="protein sequence ID" value="OBY33380.1"/>
    <property type="molecule type" value="Genomic_DNA"/>
</dbReference>
<gene>
    <name evidence="12" type="ORF">ACT18_03055</name>
</gene>
<feature type="transmembrane region" description="Helical" evidence="9">
    <location>
        <begin position="21"/>
        <end position="40"/>
    </location>
</feature>
<evidence type="ECO:0000256" key="4">
    <source>
        <dbReference type="ARBA" id="ARBA00022692"/>
    </source>
</evidence>
<dbReference type="Pfam" id="PF01757">
    <property type="entry name" value="Acyl_transf_3"/>
    <property type="match status" value="1"/>
</dbReference>
<feature type="domain" description="SGNH" evidence="11">
    <location>
        <begin position="451"/>
        <end position="663"/>
    </location>
</feature>
<evidence type="ECO:0000256" key="5">
    <source>
        <dbReference type="ARBA" id="ARBA00022989"/>
    </source>
</evidence>
<dbReference type="PATRIC" id="fig|354243.3.peg.646"/>
<dbReference type="GO" id="GO:0005886">
    <property type="term" value="C:plasma membrane"/>
    <property type="evidence" value="ECO:0007669"/>
    <property type="project" value="UniProtKB-SubCell"/>
</dbReference>